<dbReference type="InterPro" id="IPR001761">
    <property type="entry name" value="Peripla_BP/Lac1_sug-bd_dom"/>
</dbReference>
<dbReference type="CDD" id="cd06273">
    <property type="entry name" value="PBP1_LacI-like"/>
    <property type="match status" value="1"/>
</dbReference>
<dbReference type="Pfam" id="PF00356">
    <property type="entry name" value="LacI"/>
    <property type="match status" value="1"/>
</dbReference>
<evidence type="ECO:0000256" key="2">
    <source>
        <dbReference type="ARBA" id="ARBA00023125"/>
    </source>
</evidence>
<evidence type="ECO:0000313" key="5">
    <source>
        <dbReference type="EMBL" id="GGH23990.1"/>
    </source>
</evidence>
<organism evidence="5 6">
    <name type="scientific">Alsobacter metallidurans</name>
    <dbReference type="NCBI Taxonomy" id="340221"/>
    <lineage>
        <taxon>Bacteria</taxon>
        <taxon>Pseudomonadati</taxon>
        <taxon>Pseudomonadota</taxon>
        <taxon>Alphaproteobacteria</taxon>
        <taxon>Hyphomicrobiales</taxon>
        <taxon>Alsobacteraceae</taxon>
        <taxon>Alsobacter</taxon>
    </lineage>
</organism>
<dbReference type="CDD" id="cd01392">
    <property type="entry name" value="HTH_LacI"/>
    <property type="match status" value="1"/>
</dbReference>
<keyword evidence="1" id="KW-0805">Transcription regulation</keyword>
<dbReference type="AlphaFoldDB" id="A0A917MIK3"/>
<dbReference type="Gene3D" id="3.40.50.2300">
    <property type="match status" value="2"/>
</dbReference>
<keyword evidence="2" id="KW-0238">DNA-binding</keyword>
<dbReference type="PROSITE" id="PS00356">
    <property type="entry name" value="HTH_LACI_1"/>
    <property type="match status" value="1"/>
</dbReference>
<dbReference type="PANTHER" id="PTHR30146:SF138">
    <property type="entry name" value="TRANSCRIPTIONAL REGULATORY PROTEIN"/>
    <property type="match status" value="1"/>
</dbReference>
<protein>
    <submittedName>
        <fullName evidence="5">LacI family transcriptional regulator</fullName>
    </submittedName>
</protein>
<dbReference type="SMART" id="SM00354">
    <property type="entry name" value="HTH_LACI"/>
    <property type="match status" value="1"/>
</dbReference>
<sequence>MVEGRKRHPGSVGLRDVAKLAGVSTATVSRAINNPDLVSPELRQRISATIEQLGWVPDGAAKALATRRSYAIGAVFPTLATGDFARATNAVQKELQGLGYTLLLACSEYDAVQELAQVKKFAERGVDGLILVGRAHHPDLYRFLDKHRMPHVFSFVHDGQDEGVCIGPDNRKAMAGLTNYLIEVGHRTIAVLAQSVENNDRAEARLNGIRDALAIQGIAVRPQHMAVGRWTIEEGREMFGAVWDTTPRPTAIVCGNAHLAVGAMIEALARGVDVPGAVSIVSYDDIDIMSHLPVTVTALRVPSDEVGRNAARSVVGMVEQRPLPVIYEHVPELVIRGSSGPPPRPA</sequence>
<accession>A0A917MIK3</accession>
<dbReference type="SUPFAM" id="SSF47413">
    <property type="entry name" value="lambda repressor-like DNA-binding domains"/>
    <property type="match status" value="1"/>
</dbReference>
<evidence type="ECO:0000313" key="6">
    <source>
        <dbReference type="Proteomes" id="UP000603912"/>
    </source>
</evidence>
<dbReference type="EMBL" id="BMES01000002">
    <property type="protein sequence ID" value="GGH23990.1"/>
    <property type="molecule type" value="Genomic_DNA"/>
</dbReference>
<dbReference type="GO" id="GO:0003700">
    <property type="term" value="F:DNA-binding transcription factor activity"/>
    <property type="evidence" value="ECO:0007669"/>
    <property type="project" value="TreeGrafter"/>
</dbReference>
<evidence type="ECO:0000256" key="3">
    <source>
        <dbReference type="ARBA" id="ARBA00023163"/>
    </source>
</evidence>
<dbReference type="Gene3D" id="1.10.260.40">
    <property type="entry name" value="lambda repressor-like DNA-binding domains"/>
    <property type="match status" value="1"/>
</dbReference>
<dbReference type="Proteomes" id="UP000603912">
    <property type="component" value="Unassembled WGS sequence"/>
</dbReference>
<proteinExistence type="predicted"/>
<dbReference type="GO" id="GO:0000976">
    <property type="term" value="F:transcription cis-regulatory region binding"/>
    <property type="evidence" value="ECO:0007669"/>
    <property type="project" value="TreeGrafter"/>
</dbReference>
<dbReference type="InterPro" id="IPR010982">
    <property type="entry name" value="Lambda_DNA-bd_dom_sf"/>
</dbReference>
<dbReference type="PROSITE" id="PS50932">
    <property type="entry name" value="HTH_LACI_2"/>
    <property type="match status" value="1"/>
</dbReference>
<gene>
    <name evidence="5" type="ORF">GCM10007036_30060</name>
</gene>
<keyword evidence="3" id="KW-0804">Transcription</keyword>
<dbReference type="InterPro" id="IPR000843">
    <property type="entry name" value="HTH_LacI"/>
</dbReference>
<name>A0A917MIK3_9HYPH</name>
<dbReference type="PRINTS" id="PR00036">
    <property type="entry name" value="HTHLACI"/>
</dbReference>
<reference evidence="5" key="2">
    <citation type="submission" date="2020-09" db="EMBL/GenBank/DDBJ databases">
        <authorList>
            <person name="Sun Q."/>
            <person name="Zhou Y."/>
        </authorList>
    </citation>
    <scope>NUCLEOTIDE SEQUENCE</scope>
    <source>
        <strain evidence="5">CGMCC 1.12214</strain>
    </source>
</reference>
<dbReference type="SUPFAM" id="SSF53822">
    <property type="entry name" value="Periplasmic binding protein-like I"/>
    <property type="match status" value="1"/>
</dbReference>
<dbReference type="Pfam" id="PF00532">
    <property type="entry name" value="Peripla_BP_1"/>
    <property type="match status" value="1"/>
</dbReference>
<evidence type="ECO:0000256" key="1">
    <source>
        <dbReference type="ARBA" id="ARBA00023015"/>
    </source>
</evidence>
<keyword evidence="6" id="KW-1185">Reference proteome</keyword>
<dbReference type="PANTHER" id="PTHR30146">
    <property type="entry name" value="LACI-RELATED TRANSCRIPTIONAL REPRESSOR"/>
    <property type="match status" value="1"/>
</dbReference>
<comment type="caution">
    <text evidence="5">The sequence shown here is derived from an EMBL/GenBank/DDBJ whole genome shotgun (WGS) entry which is preliminary data.</text>
</comment>
<reference evidence="5" key="1">
    <citation type="journal article" date="2014" name="Int. J. Syst. Evol. Microbiol.">
        <title>Complete genome sequence of Corynebacterium casei LMG S-19264T (=DSM 44701T), isolated from a smear-ripened cheese.</title>
        <authorList>
            <consortium name="US DOE Joint Genome Institute (JGI-PGF)"/>
            <person name="Walter F."/>
            <person name="Albersmeier A."/>
            <person name="Kalinowski J."/>
            <person name="Ruckert C."/>
        </authorList>
    </citation>
    <scope>NUCLEOTIDE SEQUENCE</scope>
    <source>
        <strain evidence="5">CGMCC 1.12214</strain>
    </source>
</reference>
<dbReference type="InterPro" id="IPR028082">
    <property type="entry name" value="Peripla_BP_I"/>
</dbReference>
<evidence type="ECO:0000259" key="4">
    <source>
        <dbReference type="PROSITE" id="PS50932"/>
    </source>
</evidence>
<feature type="domain" description="HTH lacI-type" evidence="4">
    <location>
        <begin position="12"/>
        <end position="66"/>
    </location>
</feature>